<keyword evidence="19" id="KW-1185">Reference proteome</keyword>
<keyword evidence="3 14" id="KW-0808">Transferase</keyword>
<evidence type="ECO:0000256" key="1">
    <source>
        <dbReference type="ARBA" id="ARBA00006798"/>
    </source>
</evidence>
<dbReference type="SUPFAM" id="SSF55931">
    <property type="entry name" value="Glutamine synthetase/guanido kinase"/>
    <property type="match status" value="1"/>
</dbReference>
<evidence type="ECO:0000256" key="2">
    <source>
        <dbReference type="ARBA" id="ARBA00012231"/>
    </source>
</evidence>
<evidence type="ECO:0000256" key="15">
    <source>
        <dbReference type="RuleBase" id="RU000505"/>
    </source>
</evidence>
<dbReference type="PANTHER" id="PTHR11547:SF63">
    <property type="entry name" value="CREATINE KINASE M-TYPE"/>
    <property type="match status" value="1"/>
</dbReference>
<dbReference type="GO" id="GO:0004111">
    <property type="term" value="F:creatine kinase activity"/>
    <property type="evidence" value="ECO:0007669"/>
    <property type="project" value="UniProtKB-EC"/>
</dbReference>
<dbReference type="Proteomes" id="UP000611227">
    <property type="component" value="Unassembled WGS sequence"/>
</dbReference>
<evidence type="ECO:0000313" key="18">
    <source>
        <dbReference type="EMBL" id="NXP75354.1"/>
    </source>
</evidence>
<evidence type="ECO:0000313" key="19">
    <source>
        <dbReference type="Proteomes" id="UP000611227"/>
    </source>
</evidence>
<comment type="function">
    <text evidence="7">Reversibly catalyzes the transfer of phosphate between ATP and various phosphogens (e.g. creatine phosphate). Creatine kinase isoenzymes play a central role in energy transduction in tissues with large, fluctuating energy demands, such as skeletal muscle, heart, brain and spermatozoa.</text>
</comment>
<feature type="domain" description="Phosphagen kinase N-terminal" evidence="16">
    <location>
        <begin position="11"/>
        <end position="103"/>
    </location>
</feature>
<dbReference type="FunFam" id="3.30.590.10:FF:000026">
    <property type="entry name" value="Creatine kinase B-type"/>
    <property type="match status" value="1"/>
</dbReference>
<feature type="non-terminal residue" evidence="18">
    <location>
        <position position="1"/>
    </location>
</feature>
<dbReference type="PROSITE" id="PS51509">
    <property type="entry name" value="PHOSPHAGEN_KINASE_N"/>
    <property type="match status" value="1"/>
</dbReference>
<name>A0A852C431_9PICI</name>
<evidence type="ECO:0000256" key="6">
    <source>
        <dbReference type="ARBA" id="ARBA00022840"/>
    </source>
</evidence>
<evidence type="ECO:0000256" key="3">
    <source>
        <dbReference type="ARBA" id="ARBA00022679"/>
    </source>
</evidence>
<keyword evidence="4 14" id="KW-0547">Nucleotide-binding</keyword>
<dbReference type="Gene3D" id="3.30.590.10">
    <property type="entry name" value="Glutamine synthetase/guanido kinase, catalytic domain"/>
    <property type="match status" value="1"/>
</dbReference>
<dbReference type="InterPro" id="IPR022415">
    <property type="entry name" value="ATP-guanido_PTrfase_AS"/>
</dbReference>
<evidence type="ECO:0000256" key="13">
    <source>
        <dbReference type="PROSITE-ProRule" id="PRU00842"/>
    </source>
</evidence>
<dbReference type="CDD" id="cd00716">
    <property type="entry name" value="creatine_kinase_like"/>
    <property type="match status" value="1"/>
</dbReference>
<dbReference type="InterPro" id="IPR014746">
    <property type="entry name" value="Gln_synth/guanido_kin_cat_dom"/>
</dbReference>
<keyword evidence="5 14" id="KW-0418">Kinase</keyword>
<evidence type="ECO:0000256" key="11">
    <source>
        <dbReference type="ARBA" id="ARBA00042004"/>
    </source>
</evidence>
<comment type="caution">
    <text evidence="18">The sequence shown here is derived from an EMBL/GenBank/DDBJ whole genome shotgun (WGS) entry which is preliminary data.</text>
</comment>
<dbReference type="InterPro" id="IPR036802">
    <property type="entry name" value="ATP-guanido_PTrfase_N_sf"/>
</dbReference>
<dbReference type="GO" id="GO:0005615">
    <property type="term" value="C:extracellular space"/>
    <property type="evidence" value="ECO:0007669"/>
    <property type="project" value="TreeGrafter"/>
</dbReference>
<evidence type="ECO:0000256" key="12">
    <source>
        <dbReference type="ARBA" id="ARBA00042833"/>
    </source>
</evidence>
<gene>
    <name evidence="18" type="primary">Ckm</name>
    <name evidence="18" type="ORF">RAMSUL_R10363</name>
</gene>
<dbReference type="Pfam" id="PF00217">
    <property type="entry name" value="ATP-gua_Ptrans"/>
    <property type="match status" value="1"/>
</dbReference>
<feature type="binding site" evidence="14">
    <location>
        <position position="170"/>
    </location>
    <ligand>
        <name>ATP</name>
        <dbReference type="ChEBI" id="CHEBI:30616"/>
    </ligand>
</feature>
<comment type="subunit">
    <text evidence="8">Dimer of identical or non-identical chains, which can be either B (brain type) or M (muscle type). With MM being the major form in skeletal muscle and myocardium, MB existing in myocardium, and BB existing in many tissues, especially brain.</text>
</comment>
<dbReference type="SUPFAM" id="SSF48034">
    <property type="entry name" value="Guanido kinase N-terminal domain"/>
    <property type="match status" value="1"/>
</dbReference>
<dbReference type="GO" id="GO:0005524">
    <property type="term" value="F:ATP binding"/>
    <property type="evidence" value="ECO:0007669"/>
    <property type="project" value="UniProtKB-UniRule"/>
</dbReference>
<evidence type="ECO:0000256" key="4">
    <source>
        <dbReference type="ARBA" id="ARBA00022741"/>
    </source>
</evidence>
<dbReference type="InterPro" id="IPR022414">
    <property type="entry name" value="ATP-guanido_PTrfase_cat"/>
</dbReference>
<evidence type="ECO:0000256" key="5">
    <source>
        <dbReference type="ARBA" id="ARBA00022777"/>
    </source>
</evidence>
<dbReference type="PANTHER" id="PTHR11547">
    <property type="entry name" value="ARGININE OR CREATINE KINASE"/>
    <property type="match status" value="1"/>
</dbReference>
<feature type="binding site" evidence="14">
    <location>
        <begin position="299"/>
        <end position="304"/>
    </location>
    <ligand>
        <name>ATP</name>
        <dbReference type="ChEBI" id="CHEBI:30616"/>
    </ligand>
</feature>
<protein>
    <recommendedName>
        <fullName evidence="9">Creatine kinase M-type</fullName>
        <ecNumber evidence="2">2.7.3.2</ecNumber>
    </recommendedName>
    <alternativeName>
        <fullName evidence="11">Creatine kinase M chain</fullName>
    </alternativeName>
    <alternativeName>
        <fullName evidence="12">Creatine phosphokinase M-type</fullName>
    </alternativeName>
    <alternativeName>
        <fullName evidence="10">M-CK</fullName>
    </alternativeName>
</protein>
<accession>A0A852C431</accession>
<feature type="binding site" evidence="14">
    <location>
        <position position="215"/>
    </location>
    <ligand>
        <name>ATP</name>
        <dbReference type="ChEBI" id="CHEBI:30616"/>
    </ligand>
</feature>
<evidence type="ECO:0000259" key="17">
    <source>
        <dbReference type="PROSITE" id="PS51510"/>
    </source>
</evidence>
<dbReference type="PROSITE" id="PS00112">
    <property type="entry name" value="PHOSPHAGEN_KINASE"/>
    <property type="match status" value="1"/>
</dbReference>
<sequence length="360" mass="40926">MPFSNTHNKYKLKFSAEEEFPDLAKHNNHMAKVLTPALYQRLRDKETPSGFTLDDVIQTGVDNPGWRWRFWWHSAPEGCVPVPPSPTTLLVQGGDDLDPKYVLSSRVRTGRSIKGYSLPPHCSRGERRAIEKLSQVFSSALNSLEGEFKGRYYPLKAMTEQEQQQLIDDHFLFDKPVSPLLLASGMARDWPDARGIWHNDNKTFLVWVNEEDHLRVISMEKGGNMKEVFRRFCVGLKKIEEIFKKAGHPFMWNEHLGYILTCPSNLGTGLRGGVHVKLPKLSQHPKFEEILTRLRLQKRGTGGVDTAAVGAVFDISNADRLGFSEVEQVQMVVDGVKLMVEMEKKLEQNQAIDDMIPAQK</sequence>
<keyword evidence="6 14" id="KW-0067">ATP-binding</keyword>
<evidence type="ECO:0000259" key="16">
    <source>
        <dbReference type="PROSITE" id="PS51509"/>
    </source>
</evidence>
<feature type="non-terminal residue" evidence="18">
    <location>
        <position position="360"/>
    </location>
</feature>
<organism evidence="18 19">
    <name type="scientific">Ramphastos sulfuratus</name>
    <dbReference type="NCBI Taxonomy" id="322582"/>
    <lineage>
        <taxon>Eukaryota</taxon>
        <taxon>Metazoa</taxon>
        <taxon>Chordata</taxon>
        <taxon>Craniata</taxon>
        <taxon>Vertebrata</taxon>
        <taxon>Euteleostomi</taxon>
        <taxon>Archelosauria</taxon>
        <taxon>Archosauria</taxon>
        <taxon>Dinosauria</taxon>
        <taxon>Saurischia</taxon>
        <taxon>Theropoda</taxon>
        <taxon>Coelurosauria</taxon>
        <taxon>Aves</taxon>
        <taxon>Neognathae</taxon>
        <taxon>Neoaves</taxon>
        <taxon>Telluraves</taxon>
        <taxon>Coraciimorphae</taxon>
        <taxon>Piciformes</taxon>
        <taxon>Ramphastidae</taxon>
        <taxon>Ramphastos</taxon>
    </lineage>
</organism>
<evidence type="ECO:0000256" key="8">
    <source>
        <dbReference type="ARBA" id="ARBA00038548"/>
    </source>
</evidence>
<evidence type="ECO:0000256" key="10">
    <source>
        <dbReference type="ARBA" id="ARBA00041807"/>
    </source>
</evidence>
<proteinExistence type="inferred from homology"/>
<dbReference type="AlphaFoldDB" id="A0A852C431"/>
<dbReference type="Gene3D" id="1.10.135.10">
    <property type="entry name" value="ATP:guanido phosphotransferase, N-terminal domain"/>
    <property type="match status" value="1"/>
</dbReference>
<dbReference type="EMBL" id="WBNM01019606">
    <property type="protein sequence ID" value="NXP75354.1"/>
    <property type="molecule type" value="Genomic_DNA"/>
</dbReference>
<evidence type="ECO:0000256" key="14">
    <source>
        <dbReference type="PROSITE-ProRule" id="PRU00843"/>
    </source>
</evidence>
<dbReference type="Pfam" id="PF02807">
    <property type="entry name" value="ATP-gua_PtransN"/>
    <property type="match status" value="1"/>
</dbReference>
<feature type="binding site" evidence="14">
    <location>
        <begin position="104"/>
        <end position="108"/>
    </location>
    <ligand>
        <name>ATP</name>
        <dbReference type="ChEBI" id="CHEBI:30616"/>
    </ligand>
</feature>
<reference evidence="18" key="1">
    <citation type="submission" date="2019-09" db="EMBL/GenBank/DDBJ databases">
        <title>Bird 10,000 Genomes (B10K) Project - Family phase.</title>
        <authorList>
            <person name="Zhang G."/>
        </authorList>
    </citation>
    <scope>NUCLEOTIDE SEQUENCE</scope>
    <source>
        <strain evidence="18">B10K-DU-001-30</strain>
        <tissue evidence="18">Muscle</tissue>
    </source>
</reference>
<dbReference type="InterPro" id="IPR000749">
    <property type="entry name" value="ATP-guanido_PTrfase"/>
</dbReference>
<dbReference type="PROSITE" id="PS51510">
    <property type="entry name" value="PHOSPHAGEN_KINASE_C"/>
    <property type="match status" value="1"/>
</dbReference>
<comment type="similarity">
    <text evidence="1 13 15">Belongs to the ATP:guanido phosphotransferase family.</text>
</comment>
<dbReference type="GO" id="GO:0046314">
    <property type="term" value="P:phosphocreatine biosynthetic process"/>
    <property type="evidence" value="ECO:0007669"/>
    <property type="project" value="InterPro"/>
</dbReference>
<evidence type="ECO:0000256" key="9">
    <source>
        <dbReference type="ARBA" id="ARBA00040658"/>
    </source>
</evidence>
<dbReference type="EC" id="2.7.3.2" evidence="2"/>
<feature type="domain" description="Phosphagen kinase C-terminal" evidence="17">
    <location>
        <begin position="101"/>
        <end position="346"/>
    </location>
</feature>
<dbReference type="InterPro" id="IPR022413">
    <property type="entry name" value="ATP-guanido_PTrfase_N"/>
</dbReference>
<feature type="binding site" evidence="14">
    <location>
        <begin position="271"/>
        <end position="275"/>
    </location>
    <ligand>
        <name>ATP</name>
        <dbReference type="ChEBI" id="CHEBI:30616"/>
    </ligand>
</feature>
<evidence type="ECO:0000256" key="7">
    <source>
        <dbReference type="ARBA" id="ARBA00037274"/>
    </source>
</evidence>